<dbReference type="EMBL" id="JAWDGP010004277">
    <property type="protein sequence ID" value="KAK3765768.1"/>
    <property type="molecule type" value="Genomic_DNA"/>
</dbReference>
<gene>
    <name evidence="9" type="ORF">RRG08_026239</name>
</gene>
<evidence type="ECO:0000256" key="3">
    <source>
        <dbReference type="ARBA" id="ARBA00022753"/>
    </source>
</evidence>
<sequence length="333" mass="37382">MNSLLNKLRVKSDSGGSPRLSSMRCDSSLQEENALADEQDAITGSLSGTLQLSDELLKTPTDSNKDFNYTVPCEGSSPTRSNVTFEVISAEVIREGRSGHVNYTVLINPHRDSPKGNETVITRRYSDFEGLHQRLKKRFPSMMSQISFPRKILTGNLTSSTIAKRSTAFEQYLTHIFSHFDLRYSHEFMEFFVQDGFHEAVQHFLSQEVSKAAELFEQVLPVLDKLYGDSHPHVFHCLCALVVCYSRMERTHAALTCAQVALKCSGSADDDILISLLQATVRLSWTLGKDKSDLEKRLDAMRANGSNSNGLTPKSVRDLSDILTETFQLRLRH</sequence>
<dbReference type="InterPro" id="IPR036871">
    <property type="entry name" value="PX_dom_sf"/>
</dbReference>
<keyword evidence="5" id="KW-0446">Lipid-binding</keyword>
<comment type="subcellular location">
    <subcellularLocation>
        <location evidence="1">Early endosome membrane</location>
        <topology evidence="1">Peripheral membrane protein</topology>
        <orientation evidence="1">Cytoplasmic side</orientation>
    </subcellularLocation>
</comment>
<evidence type="ECO:0000256" key="5">
    <source>
        <dbReference type="ARBA" id="ARBA00023121"/>
    </source>
</evidence>
<dbReference type="PROSITE" id="PS50195">
    <property type="entry name" value="PX"/>
    <property type="match status" value="1"/>
</dbReference>
<dbReference type="GO" id="GO:0031901">
    <property type="term" value="C:early endosome membrane"/>
    <property type="evidence" value="ECO:0007669"/>
    <property type="project" value="UniProtKB-SubCell"/>
</dbReference>
<evidence type="ECO:0000256" key="2">
    <source>
        <dbReference type="ARBA" id="ARBA00022448"/>
    </source>
</evidence>
<dbReference type="Gene3D" id="3.30.1520.10">
    <property type="entry name" value="Phox-like domain"/>
    <property type="match status" value="1"/>
</dbReference>
<dbReference type="SUPFAM" id="SSF48452">
    <property type="entry name" value="TPR-like"/>
    <property type="match status" value="1"/>
</dbReference>
<dbReference type="Gene3D" id="1.25.40.10">
    <property type="entry name" value="Tetratricopeptide repeat domain"/>
    <property type="match status" value="1"/>
</dbReference>
<evidence type="ECO:0000259" key="8">
    <source>
        <dbReference type="PROSITE" id="PS50195"/>
    </source>
</evidence>
<evidence type="ECO:0000256" key="1">
    <source>
        <dbReference type="ARBA" id="ARBA00004469"/>
    </source>
</evidence>
<evidence type="ECO:0000313" key="9">
    <source>
        <dbReference type="EMBL" id="KAK3765768.1"/>
    </source>
</evidence>
<dbReference type="Proteomes" id="UP001283361">
    <property type="component" value="Unassembled WGS sequence"/>
</dbReference>
<dbReference type="SUPFAM" id="SSF64268">
    <property type="entry name" value="PX domain"/>
    <property type="match status" value="1"/>
</dbReference>
<evidence type="ECO:0000256" key="7">
    <source>
        <dbReference type="SAM" id="MobiDB-lite"/>
    </source>
</evidence>
<accession>A0AAE0ZAJ0</accession>
<evidence type="ECO:0000256" key="6">
    <source>
        <dbReference type="ARBA" id="ARBA00023136"/>
    </source>
</evidence>
<evidence type="ECO:0000313" key="10">
    <source>
        <dbReference type="Proteomes" id="UP001283361"/>
    </source>
</evidence>
<organism evidence="9 10">
    <name type="scientific">Elysia crispata</name>
    <name type="common">lettuce slug</name>
    <dbReference type="NCBI Taxonomy" id="231223"/>
    <lineage>
        <taxon>Eukaryota</taxon>
        <taxon>Metazoa</taxon>
        <taxon>Spiralia</taxon>
        <taxon>Lophotrochozoa</taxon>
        <taxon>Mollusca</taxon>
        <taxon>Gastropoda</taxon>
        <taxon>Heterobranchia</taxon>
        <taxon>Euthyneura</taxon>
        <taxon>Panpulmonata</taxon>
        <taxon>Sacoglossa</taxon>
        <taxon>Placobranchoidea</taxon>
        <taxon>Plakobranchidae</taxon>
        <taxon>Elysia</taxon>
    </lineage>
</organism>
<feature type="region of interest" description="Disordered" evidence="7">
    <location>
        <begin position="1"/>
        <end position="27"/>
    </location>
</feature>
<protein>
    <recommendedName>
        <fullName evidence="8">PX domain-containing protein</fullName>
    </recommendedName>
</protein>
<reference evidence="9" key="1">
    <citation type="journal article" date="2023" name="G3 (Bethesda)">
        <title>A reference genome for the long-term kleptoplast-retaining sea slug Elysia crispata morphotype clarki.</title>
        <authorList>
            <person name="Eastman K.E."/>
            <person name="Pendleton A.L."/>
            <person name="Shaikh M.A."/>
            <person name="Suttiyut T."/>
            <person name="Ogas R."/>
            <person name="Tomko P."/>
            <person name="Gavelis G."/>
            <person name="Widhalm J.R."/>
            <person name="Wisecaver J.H."/>
        </authorList>
    </citation>
    <scope>NUCLEOTIDE SEQUENCE</scope>
    <source>
        <strain evidence="9">ECLA1</strain>
    </source>
</reference>
<keyword evidence="6" id="KW-0472">Membrane</keyword>
<name>A0AAE0ZAJ0_9GAST</name>
<feature type="domain" description="PX" evidence="8">
    <location>
        <begin position="81"/>
        <end position="199"/>
    </location>
</feature>
<dbReference type="InterPro" id="IPR011990">
    <property type="entry name" value="TPR-like_helical_dom_sf"/>
</dbReference>
<dbReference type="Pfam" id="PF00787">
    <property type="entry name" value="PX"/>
    <property type="match status" value="1"/>
</dbReference>
<dbReference type="PANTHER" id="PTHR20939">
    <property type="entry name" value="SORTING NEXIN 20, 21"/>
    <property type="match status" value="1"/>
</dbReference>
<dbReference type="InterPro" id="IPR001683">
    <property type="entry name" value="PX_dom"/>
</dbReference>
<dbReference type="SMART" id="SM00312">
    <property type="entry name" value="PX"/>
    <property type="match status" value="1"/>
</dbReference>
<comment type="caution">
    <text evidence="9">The sequence shown here is derived from an EMBL/GenBank/DDBJ whole genome shotgun (WGS) entry which is preliminary data.</text>
</comment>
<keyword evidence="4" id="KW-0653">Protein transport</keyword>
<keyword evidence="2" id="KW-0813">Transport</keyword>
<proteinExistence type="predicted"/>
<dbReference type="GO" id="GO:0015031">
    <property type="term" value="P:protein transport"/>
    <property type="evidence" value="ECO:0007669"/>
    <property type="project" value="UniProtKB-KW"/>
</dbReference>
<keyword evidence="10" id="KW-1185">Reference proteome</keyword>
<evidence type="ECO:0000256" key="4">
    <source>
        <dbReference type="ARBA" id="ARBA00022927"/>
    </source>
</evidence>
<dbReference type="GO" id="GO:1901981">
    <property type="term" value="F:phosphatidylinositol phosphate binding"/>
    <property type="evidence" value="ECO:0007669"/>
    <property type="project" value="TreeGrafter"/>
</dbReference>
<dbReference type="InterPro" id="IPR039937">
    <property type="entry name" value="SNX20/SNX21"/>
</dbReference>
<dbReference type="PANTHER" id="PTHR20939:SF11">
    <property type="entry name" value="LD12265P"/>
    <property type="match status" value="1"/>
</dbReference>
<dbReference type="AlphaFoldDB" id="A0AAE0ZAJ0"/>
<keyword evidence="3" id="KW-0967">Endosome</keyword>